<feature type="transmembrane region" description="Helical" evidence="6">
    <location>
        <begin position="116"/>
        <end position="135"/>
    </location>
</feature>
<accession>A0ABV6US46</accession>
<proteinExistence type="inferred from homology"/>
<feature type="domain" description="GtrA/DPMS transmembrane" evidence="7">
    <location>
        <begin position="24"/>
        <end position="142"/>
    </location>
</feature>
<keyword evidence="3 6" id="KW-0812">Transmembrane</keyword>
<evidence type="ECO:0000313" key="9">
    <source>
        <dbReference type="Proteomes" id="UP001592528"/>
    </source>
</evidence>
<gene>
    <name evidence="8" type="ORF">ACEZDJ_23670</name>
</gene>
<evidence type="ECO:0000313" key="8">
    <source>
        <dbReference type="EMBL" id="MFC1404296.1"/>
    </source>
</evidence>
<dbReference type="PANTHER" id="PTHR38459:SF1">
    <property type="entry name" value="PROPHAGE BACTOPRENOL-LINKED GLUCOSE TRANSLOCASE HOMOLOG"/>
    <property type="match status" value="1"/>
</dbReference>
<dbReference type="InterPro" id="IPR007267">
    <property type="entry name" value="GtrA_DPMS_TM"/>
</dbReference>
<dbReference type="Pfam" id="PF04138">
    <property type="entry name" value="GtrA_DPMS_TM"/>
    <property type="match status" value="1"/>
</dbReference>
<dbReference type="RefSeq" id="WP_051726445.1">
    <property type="nucleotide sequence ID" value="NZ_JBHEZZ010000014.1"/>
</dbReference>
<dbReference type="SUPFAM" id="SSF103473">
    <property type="entry name" value="MFS general substrate transporter"/>
    <property type="match status" value="1"/>
</dbReference>
<keyword evidence="9" id="KW-1185">Reference proteome</keyword>
<organism evidence="8 9">
    <name type="scientific">Streptacidiphilus cavernicola</name>
    <dbReference type="NCBI Taxonomy" id="3342716"/>
    <lineage>
        <taxon>Bacteria</taxon>
        <taxon>Bacillati</taxon>
        <taxon>Actinomycetota</taxon>
        <taxon>Actinomycetes</taxon>
        <taxon>Kitasatosporales</taxon>
        <taxon>Streptomycetaceae</taxon>
        <taxon>Streptacidiphilus</taxon>
    </lineage>
</organism>
<dbReference type="InterPro" id="IPR051401">
    <property type="entry name" value="GtrA_CellWall_Glycosyl"/>
</dbReference>
<dbReference type="InterPro" id="IPR036259">
    <property type="entry name" value="MFS_trans_sf"/>
</dbReference>
<dbReference type="EMBL" id="JBHEZZ010000014">
    <property type="protein sequence ID" value="MFC1404296.1"/>
    <property type="molecule type" value="Genomic_DNA"/>
</dbReference>
<keyword evidence="5 6" id="KW-0472">Membrane</keyword>
<reference evidence="8 9" key="1">
    <citation type="submission" date="2024-09" db="EMBL/GenBank/DDBJ databases">
        <authorList>
            <person name="Lee S.D."/>
        </authorList>
    </citation>
    <scope>NUCLEOTIDE SEQUENCE [LARGE SCALE GENOMIC DNA]</scope>
    <source>
        <strain evidence="8 9">N1-5</strain>
    </source>
</reference>
<feature type="transmembrane region" description="Helical" evidence="6">
    <location>
        <begin position="25"/>
        <end position="44"/>
    </location>
</feature>
<evidence type="ECO:0000259" key="7">
    <source>
        <dbReference type="Pfam" id="PF04138"/>
    </source>
</evidence>
<name>A0ABV6US46_9ACTN</name>
<feature type="transmembrane region" description="Helical" evidence="6">
    <location>
        <begin position="50"/>
        <end position="73"/>
    </location>
</feature>
<dbReference type="PANTHER" id="PTHR38459">
    <property type="entry name" value="PROPHAGE BACTOPRENOL-LINKED GLUCOSE TRANSLOCASE HOMOLOG"/>
    <property type="match status" value="1"/>
</dbReference>
<comment type="subcellular location">
    <subcellularLocation>
        <location evidence="1">Membrane</location>
        <topology evidence="1">Multi-pass membrane protein</topology>
    </subcellularLocation>
</comment>
<dbReference type="Proteomes" id="UP001592528">
    <property type="component" value="Unassembled WGS sequence"/>
</dbReference>
<sequence length="187" mass="20410">MTSSPDPAPAAPNVLRRLVHELAKFGIVGIVGVVVQLVAFSILLDSMQTVRANIVATLIAIGTNYIGYRYWVYRNADKKTRSREITLFLIFSGIGLLIQNAVLYALTYGLGLDTKLEKLVCTVVGIGVATVFRFWSYRTWVFKAIPEAAADVIGAADAVGQAERILAAEQVKLSTEHSELKARAKEL</sequence>
<evidence type="ECO:0000256" key="3">
    <source>
        <dbReference type="ARBA" id="ARBA00022692"/>
    </source>
</evidence>
<evidence type="ECO:0000256" key="1">
    <source>
        <dbReference type="ARBA" id="ARBA00004141"/>
    </source>
</evidence>
<feature type="transmembrane region" description="Helical" evidence="6">
    <location>
        <begin position="85"/>
        <end position="110"/>
    </location>
</feature>
<evidence type="ECO:0000256" key="2">
    <source>
        <dbReference type="ARBA" id="ARBA00009399"/>
    </source>
</evidence>
<protein>
    <submittedName>
        <fullName evidence="8">GtrA family protein</fullName>
    </submittedName>
</protein>
<evidence type="ECO:0000256" key="5">
    <source>
        <dbReference type="ARBA" id="ARBA00023136"/>
    </source>
</evidence>
<keyword evidence="4 6" id="KW-1133">Transmembrane helix</keyword>
<evidence type="ECO:0000256" key="4">
    <source>
        <dbReference type="ARBA" id="ARBA00022989"/>
    </source>
</evidence>
<evidence type="ECO:0000256" key="6">
    <source>
        <dbReference type="SAM" id="Phobius"/>
    </source>
</evidence>
<comment type="caution">
    <text evidence="8">The sequence shown here is derived from an EMBL/GenBank/DDBJ whole genome shotgun (WGS) entry which is preliminary data.</text>
</comment>
<comment type="similarity">
    <text evidence="2">Belongs to the GtrA family.</text>
</comment>